<dbReference type="EMBL" id="CM037616">
    <property type="protein sequence ID" value="KAH7993938.1"/>
    <property type="molecule type" value="Genomic_DNA"/>
</dbReference>
<comment type="caution">
    <text evidence="1">The sequence shown here is derived from an EMBL/GenBank/DDBJ whole genome shotgun (WGS) entry which is preliminary data.</text>
</comment>
<proteinExistence type="predicted"/>
<accession>A0ACB8ENF2</accession>
<reference evidence="1" key="1">
    <citation type="submission" date="2021-08" db="EMBL/GenBank/DDBJ databases">
        <title>The first chromosome-level gecko genome reveals the dynamic sex chromosomes of Neotropical dwarf geckos (Sphaerodactylidae: Sphaerodactylus).</title>
        <authorList>
            <person name="Pinto B.J."/>
            <person name="Keating S.E."/>
            <person name="Gamble T."/>
        </authorList>
    </citation>
    <scope>NUCLEOTIDE SEQUENCE</scope>
    <source>
        <strain evidence="1">TG3544</strain>
    </source>
</reference>
<dbReference type="Proteomes" id="UP000827872">
    <property type="component" value="Linkage Group LG03"/>
</dbReference>
<gene>
    <name evidence="1" type="ORF">K3G42_032731</name>
</gene>
<evidence type="ECO:0000313" key="1">
    <source>
        <dbReference type="EMBL" id="KAH7993938.1"/>
    </source>
</evidence>
<protein>
    <submittedName>
        <fullName evidence="1">Uncharacterized protein</fullName>
    </submittedName>
</protein>
<keyword evidence="2" id="KW-1185">Reference proteome</keyword>
<sequence length="129" mass="12688">MQVWLATALVACLAPRGEGRAPGEPPACPGPAGCDSPEAGGPQQAPCGRRGCGGRASGEPCGVYTGGCARGLRCLPRPGERAPLHALLRGKGLCLAAGAKAAAAAARRNQTEAQPGPGRVCISALGVPV</sequence>
<evidence type="ECO:0000313" key="2">
    <source>
        <dbReference type="Proteomes" id="UP000827872"/>
    </source>
</evidence>
<name>A0ACB8ENF2_9SAUR</name>
<organism evidence="1 2">
    <name type="scientific">Sphaerodactylus townsendi</name>
    <dbReference type="NCBI Taxonomy" id="933632"/>
    <lineage>
        <taxon>Eukaryota</taxon>
        <taxon>Metazoa</taxon>
        <taxon>Chordata</taxon>
        <taxon>Craniata</taxon>
        <taxon>Vertebrata</taxon>
        <taxon>Euteleostomi</taxon>
        <taxon>Lepidosauria</taxon>
        <taxon>Squamata</taxon>
        <taxon>Bifurcata</taxon>
        <taxon>Gekkota</taxon>
        <taxon>Sphaerodactylidae</taxon>
        <taxon>Sphaerodactylus</taxon>
    </lineage>
</organism>